<dbReference type="Gene3D" id="3.30.200.20">
    <property type="entry name" value="Phosphorylase Kinase, domain 1"/>
    <property type="match status" value="1"/>
</dbReference>
<sequence length="368" mass="41247">MEFNWRLKIIIIGTVSGISLIILLCLIYLCCRKNSAKDESGEMGNSDFDEEEEDEEAAVDEKMETEELISFPGGENMTVHDILDAPGEVVGKSSYGTLYKANLERDNSVKLLRFLRPACTGRMKDNSGVIQILGFIRHPNLVPLQAFYSGTRGEKLLVHPFYGHGNLAQFLRDGNGESHKWPIIYKISLGIVRGLDHLHTGLHKPVIHGNLKSKNILLGGNYQPYLSDFSLHLILNLKTSQEMLEASADQGYKAPELIKMKDASQETDIYSLGVILLEIISGKEPIDDNPPPNQDPYLPNSMRNAIIDHRISDIFQPNLFRSQNNHPNAATEECLLVFFRLAMACCSPSPYLRPDIKQILSKLEEIGQ</sequence>
<dbReference type="GO" id="GO:0004672">
    <property type="term" value="F:protein kinase activity"/>
    <property type="evidence" value="ECO:0007669"/>
    <property type="project" value="InterPro"/>
</dbReference>
<protein>
    <recommendedName>
        <fullName evidence="2">Protein kinase domain-containing protein</fullName>
    </recommendedName>
</protein>
<name>A0A4Y7KQU9_PAPSO</name>
<dbReference type="InterPro" id="IPR000719">
    <property type="entry name" value="Prot_kinase_dom"/>
</dbReference>
<proteinExistence type="predicted"/>
<dbReference type="InterPro" id="IPR052451">
    <property type="entry name" value="Ser/Thr_kinase-like"/>
</dbReference>
<dbReference type="AlphaFoldDB" id="A0A4Y7KQU9"/>
<dbReference type="OrthoDB" id="4062651at2759"/>
<dbReference type="Gene3D" id="1.10.510.10">
    <property type="entry name" value="Transferase(Phosphotransferase) domain 1"/>
    <property type="match status" value="1"/>
</dbReference>
<dbReference type="EMBL" id="CM010722">
    <property type="protein sequence ID" value="RZC74491.1"/>
    <property type="molecule type" value="Genomic_DNA"/>
</dbReference>
<feature type="transmembrane region" description="Helical" evidence="1">
    <location>
        <begin position="7"/>
        <end position="29"/>
    </location>
</feature>
<dbReference type="Pfam" id="PF07714">
    <property type="entry name" value="PK_Tyr_Ser-Thr"/>
    <property type="match status" value="1"/>
</dbReference>
<gene>
    <name evidence="3" type="ORF">C5167_049965</name>
</gene>
<evidence type="ECO:0000259" key="2">
    <source>
        <dbReference type="PROSITE" id="PS50011"/>
    </source>
</evidence>
<feature type="domain" description="Protein kinase" evidence="2">
    <location>
        <begin position="84"/>
        <end position="368"/>
    </location>
</feature>
<dbReference type="PANTHER" id="PTHR48008">
    <property type="entry name" value="LEUCINE-RICH REPEAT RECEPTOR-LIKE PROTEIN KINASE IMK3-RELATED"/>
    <property type="match status" value="1"/>
</dbReference>
<dbReference type="Proteomes" id="UP000316621">
    <property type="component" value="Chromosome 8"/>
</dbReference>
<keyword evidence="4" id="KW-1185">Reference proteome</keyword>
<keyword evidence="1" id="KW-0472">Membrane</keyword>
<dbReference type="SUPFAM" id="SSF56112">
    <property type="entry name" value="Protein kinase-like (PK-like)"/>
    <property type="match status" value="1"/>
</dbReference>
<keyword evidence="1" id="KW-1133">Transmembrane helix</keyword>
<dbReference type="PANTHER" id="PTHR48008:SF13">
    <property type="entry name" value="PROTEIN KINASE SUPERFAMILY PROTEIN"/>
    <property type="match status" value="1"/>
</dbReference>
<dbReference type="InterPro" id="IPR001245">
    <property type="entry name" value="Ser-Thr/Tyr_kinase_cat_dom"/>
</dbReference>
<accession>A0A4Y7KQU9</accession>
<dbReference type="PROSITE" id="PS50011">
    <property type="entry name" value="PROTEIN_KINASE_DOM"/>
    <property type="match status" value="1"/>
</dbReference>
<evidence type="ECO:0000256" key="1">
    <source>
        <dbReference type="SAM" id="Phobius"/>
    </source>
</evidence>
<organism evidence="3 4">
    <name type="scientific">Papaver somniferum</name>
    <name type="common">Opium poppy</name>
    <dbReference type="NCBI Taxonomy" id="3469"/>
    <lineage>
        <taxon>Eukaryota</taxon>
        <taxon>Viridiplantae</taxon>
        <taxon>Streptophyta</taxon>
        <taxon>Embryophyta</taxon>
        <taxon>Tracheophyta</taxon>
        <taxon>Spermatophyta</taxon>
        <taxon>Magnoliopsida</taxon>
        <taxon>Ranunculales</taxon>
        <taxon>Papaveraceae</taxon>
        <taxon>Papaveroideae</taxon>
        <taxon>Papaver</taxon>
    </lineage>
</organism>
<dbReference type="InterPro" id="IPR011009">
    <property type="entry name" value="Kinase-like_dom_sf"/>
</dbReference>
<dbReference type="OMA" id="ANYECRI"/>
<reference evidence="3 4" key="1">
    <citation type="journal article" date="2018" name="Science">
        <title>The opium poppy genome and morphinan production.</title>
        <authorList>
            <person name="Guo L."/>
            <person name="Winzer T."/>
            <person name="Yang X."/>
            <person name="Li Y."/>
            <person name="Ning Z."/>
            <person name="He Z."/>
            <person name="Teodor R."/>
            <person name="Lu Y."/>
            <person name="Bowser T.A."/>
            <person name="Graham I.A."/>
            <person name="Ye K."/>
        </authorList>
    </citation>
    <scope>NUCLEOTIDE SEQUENCE [LARGE SCALE GENOMIC DNA]</scope>
    <source>
        <strain evidence="4">cv. HN1</strain>
        <tissue evidence="3">Leaves</tissue>
    </source>
</reference>
<dbReference type="GO" id="GO:0005524">
    <property type="term" value="F:ATP binding"/>
    <property type="evidence" value="ECO:0007669"/>
    <property type="project" value="InterPro"/>
</dbReference>
<evidence type="ECO:0000313" key="3">
    <source>
        <dbReference type="EMBL" id="RZC74491.1"/>
    </source>
</evidence>
<evidence type="ECO:0000313" key="4">
    <source>
        <dbReference type="Proteomes" id="UP000316621"/>
    </source>
</evidence>
<keyword evidence="1" id="KW-0812">Transmembrane</keyword>
<dbReference type="Gramene" id="RZC74491">
    <property type="protein sequence ID" value="RZC74491"/>
    <property type="gene ID" value="C5167_049965"/>
</dbReference>
<dbReference type="STRING" id="3469.A0A4Y7KQU9"/>